<keyword evidence="6" id="KW-1185">Reference proteome</keyword>
<dbReference type="OrthoDB" id="9790554at2"/>
<dbReference type="InterPro" id="IPR006660">
    <property type="entry name" value="Arsenate_reductase-like"/>
</dbReference>
<dbReference type="EMBL" id="JFKA01000008">
    <property type="protein sequence ID" value="OSQ36973.1"/>
    <property type="molecule type" value="Genomic_DNA"/>
</dbReference>
<dbReference type="Proteomes" id="UP000193391">
    <property type="component" value="Unassembled WGS sequence"/>
</dbReference>
<comment type="similarity">
    <text evidence="1 3 4">Belongs to the ArsC family.</text>
</comment>
<dbReference type="RefSeq" id="WP_085584398.1">
    <property type="nucleotide sequence ID" value="NZ_JFKA01000008.1"/>
</dbReference>
<dbReference type="GO" id="GO:0008794">
    <property type="term" value="F:arsenate reductase (glutaredoxin) activity"/>
    <property type="evidence" value="ECO:0007669"/>
    <property type="project" value="UniProtKB-UniRule"/>
</dbReference>
<dbReference type="EC" id="1.20.4.1" evidence="4"/>
<evidence type="ECO:0000256" key="4">
    <source>
        <dbReference type="RuleBase" id="RU362029"/>
    </source>
</evidence>
<gene>
    <name evidence="5" type="ORF">TMES_16060</name>
</gene>
<evidence type="ECO:0000313" key="6">
    <source>
        <dbReference type="Proteomes" id="UP000193391"/>
    </source>
</evidence>
<proteinExistence type="inferred from homology"/>
<protein>
    <recommendedName>
        <fullName evidence="4">Arsenate reductase</fullName>
        <ecNumber evidence="4">1.20.4.1</ecNumber>
    </recommendedName>
</protein>
<dbReference type="NCBIfam" id="TIGR00014">
    <property type="entry name" value="arsC"/>
    <property type="match status" value="1"/>
</dbReference>
<reference evidence="5 6" key="1">
    <citation type="submission" date="2014-03" db="EMBL/GenBank/DDBJ databases">
        <title>The draft genome sequence of Thalassospira mesophila JCM 18969.</title>
        <authorList>
            <person name="Lai Q."/>
            <person name="Shao Z."/>
        </authorList>
    </citation>
    <scope>NUCLEOTIDE SEQUENCE [LARGE SCALE GENOMIC DNA]</scope>
    <source>
        <strain evidence="5 6">JCM 18969</strain>
    </source>
</reference>
<evidence type="ECO:0000313" key="5">
    <source>
        <dbReference type="EMBL" id="OSQ36973.1"/>
    </source>
</evidence>
<dbReference type="InterPro" id="IPR036249">
    <property type="entry name" value="Thioredoxin-like_sf"/>
</dbReference>
<evidence type="ECO:0000256" key="1">
    <source>
        <dbReference type="ARBA" id="ARBA00007198"/>
    </source>
</evidence>
<dbReference type="InterPro" id="IPR006659">
    <property type="entry name" value="Arsenate_reductase"/>
</dbReference>
<dbReference type="AlphaFoldDB" id="A0A1Y2KXZ7"/>
<dbReference type="Pfam" id="PF03960">
    <property type="entry name" value="ArsC"/>
    <property type="match status" value="1"/>
</dbReference>
<accession>A0A1Y2KXZ7</accession>
<organism evidence="5 6">
    <name type="scientific">Thalassospira mesophila</name>
    <dbReference type="NCBI Taxonomy" id="1293891"/>
    <lineage>
        <taxon>Bacteria</taxon>
        <taxon>Pseudomonadati</taxon>
        <taxon>Pseudomonadota</taxon>
        <taxon>Alphaproteobacteria</taxon>
        <taxon>Rhodospirillales</taxon>
        <taxon>Thalassospiraceae</taxon>
        <taxon>Thalassospira</taxon>
    </lineage>
</organism>
<keyword evidence="2 4" id="KW-0560">Oxidoreductase</keyword>
<evidence type="ECO:0000256" key="2">
    <source>
        <dbReference type="ARBA" id="ARBA00023002"/>
    </source>
</evidence>
<dbReference type="CDD" id="cd03034">
    <property type="entry name" value="ArsC_ArsC"/>
    <property type="match status" value="1"/>
</dbReference>
<sequence length="111" mass="12001">MTVTIYHNPRCTKSRQALALIEEHGITPTVVDYLTTPPSVAELSAILAKLGKGPEQIMRKKEAREEGIADLTGDELIAALVTHPRAIERPIVVNGDKAALGRPLENVLAIL</sequence>
<dbReference type="PANTHER" id="PTHR30041">
    <property type="entry name" value="ARSENATE REDUCTASE"/>
    <property type="match status" value="1"/>
</dbReference>
<dbReference type="STRING" id="1293891.TMES_16060"/>
<dbReference type="Gene3D" id="3.40.30.10">
    <property type="entry name" value="Glutaredoxin"/>
    <property type="match status" value="1"/>
</dbReference>
<evidence type="ECO:0000256" key="3">
    <source>
        <dbReference type="PROSITE-ProRule" id="PRU01282"/>
    </source>
</evidence>
<comment type="catalytic activity">
    <reaction evidence="4">
        <text>[glutaredoxin]-dithiol + arsenate + glutathione + H(+) = glutathionyl-S-S-[glutaredoxin] + arsenite + H2O</text>
        <dbReference type="Rhea" id="RHEA:22016"/>
        <dbReference type="Rhea" id="RHEA-COMP:10729"/>
        <dbReference type="Rhea" id="RHEA-COMP:17668"/>
        <dbReference type="ChEBI" id="CHEBI:15377"/>
        <dbReference type="ChEBI" id="CHEBI:15378"/>
        <dbReference type="ChEBI" id="CHEBI:29242"/>
        <dbReference type="ChEBI" id="CHEBI:29950"/>
        <dbReference type="ChEBI" id="CHEBI:48597"/>
        <dbReference type="ChEBI" id="CHEBI:57925"/>
        <dbReference type="ChEBI" id="CHEBI:146199"/>
        <dbReference type="EC" id="1.20.4.1"/>
    </reaction>
</comment>
<comment type="caution">
    <text evidence="5">The sequence shown here is derived from an EMBL/GenBank/DDBJ whole genome shotgun (WGS) entry which is preliminary data.</text>
</comment>
<dbReference type="SUPFAM" id="SSF52833">
    <property type="entry name" value="Thioredoxin-like"/>
    <property type="match status" value="1"/>
</dbReference>
<dbReference type="PANTHER" id="PTHR30041:SF4">
    <property type="entry name" value="ARSENATE REDUCTASE"/>
    <property type="match status" value="1"/>
</dbReference>
<name>A0A1Y2KXZ7_9PROT</name>
<dbReference type="PROSITE" id="PS51353">
    <property type="entry name" value="ARSC"/>
    <property type="match status" value="1"/>
</dbReference>